<keyword evidence="3" id="KW-0411">Iron-sulfur</keyword>
<dbReference type="SUPFAM" id="SSF54862">
    <property type="entry name" value="4Fe-4S ferredoxins"/>
    <property type="match status" value="1"/>
</dbReference>
<dbReference type="GO" id="GO:0046872">
    <property type="term" value="F:metal ion binding"/>
    <property type="evidence" value="ECO:0007669"/>
    <property type="project" value="UniProtKB-KW"/>
</dbReference>
<proteinExistence type="predicted"/>
<name>A0A1F2WNS2_9ACTN</name>
<evidence type="ECO:0000313" key="6">
    <source>
        <dbReference type="Proteomes" id="UP000177876"/>
    </source>
</evidence>
<gene>
    <name evidence="5" type="ORF">A2Y75_02865</name>
</gene>
<organism evidence="5 6">
    <name type="scientific">Candidatus Solincola sediminis</name>
    <dbReference type="NCBI Taxonomy" id="1797199"/>
    <lineage>
        <taxon>Bacteria</taxon>
        <taxon>Bacillati</taxon>
        <taxon>Actinomycetota</taxon>
        <taxon>Candidatus Geothermincolia</taxon>
        <taxon>Candidatus Geothermincolales</taxon>
        <taxon>Candidatus Geothermincolaceae</taxon>
        <taxon>Candidatus Solincola</taxon>
    </lineage>
</organism>
<sequence length="355" mass="39744">MKEDVYLRLREFLDRLPLGFPATESGVEIEILKTLFNEEEAEIAQCLSPFPEEAESITERSGRNAVDMAKHLQEMSAKGLLYRTRHAGKTYYSTAPFMIGLYEYSVERMDARLARLYQEYYETAYMEEMATSNVPGFRIFPINEEIRADLVLYPFLNLIEEIKRARVIAVADCICRKEGLFTGEGCNRPLETCLSFGAAADYYIENGIGREVTADEAIRILEEADKAGLVHAGVNTKHLSNICNCCPCCCASMKGITRKGLDKHRFLNAIFEAVIDGERCTACGDCVERCPAGAIELEEIAISDRDRCLGCGLCTTTCPASTISVILREDREEPFERVIDLGLAILEGKMKNRDA</sequence>
<dbReference type="PROSITE" id="PS00198">
    <property type="entry name" value="4FE4S_FER_1"/>
    <property type="match status" value="2"/>
</dbReference>
<comment type="caution">
    <text evidence="5">The sequence shown here is derived from an EMBL/GenBank/DDBJ whole genome shotgun (WGS) entry which is preliminary data.</text>
</comment>
<accession>A0A1F2WNS2</accession>
<evidence type="ECO:0000256" key="1">
    <source>
        <dbReference type="ARBA" id="ARBA00022723"/>
    </source>
</evidence>
<dbReference type="Pfam" id="PF13237">
    <property type="entry name" value="Fer4_10"/>
    <property type="match status" value="1"/>
</dbReference>
<dbReference type="Proteomes" id="UP000177876">
    <property type="component" value="Unassembled WGS sequence"/>
</dbReference>
<feature type="domain" description="4Fe-4S ferredoxin-type" evidence="4">
    <location>
        <begin position="304"/>
        <end position="328"/>
    </location>
</feature>
<dbReference type="Gene3D" id="3.30.70.20">
    <property type="match status" value="1"/>
</dbReference>
<dbReference type="InterPro" id="IPR017896">
    <property type="entry name" value="4Fe4S_Fe-S-bd"/>
</dbReference>
<evidence type="ECO:0000313" key="5">
    <source>
        <dbReference type="EMBL" id="OFW58507.1"/>
    </source>
</evidence>
<dbReference type="EMBL" id="MELK01000022">
    <property type="protein sequence ID" value="OFW58507.1"/>
    <property type="molecule type" value="Genomic_DNA"/>
</dbReference>
<dbReference type="AlphaFoldDB" id="A0A1F2WNS2"/>
<protein>
    <recommendedName>
        <fullName evidence="4">4Fe-4S ferredoxin-type domain-containing protein</fullName>
    </recommendedName>
</protein>
<reference evidence="5 6" key="1">
    <citation type="journal article" date="2016" name="Nat. Commun.">
        <title>Thousands of microbial genomes shed light on interconnected biogeochemical processes in an aquifer system.</title>
        <authorList>
            <person name="Anantharaman K."/>
            <person name="Brown C.T."/>
            <person name="Hug L.A."/>
            <person name="Sharon I."/>
            <person name="Castelle C.J."/>
            <person name="Probst A.J."/>
            <person name="Thomas B.C."/>
            <person name="Singh A."/>
            <person name="Wilkins M.J."/>
            <person name="Karaoz U."/>
            <person name="Brodie E.L."/>
            <person name="Williams K.H."/>
            <person name="Hubbard S.S."/>
            <person name="Banfield J.F."/>
        </authorList>
    </citation>
    <scope>NUCLEOTIDE SEQUENCE [LARGE SCALE GENOMIC DNA]</scope>
</reference>
<keyword evidence="2" id="KW-0408">Iron</keyword>
<dbReference type="PROSITE" id="PS51379">
    <property type="entry name" value="4FE4S_FER_2"/>
    <property type="match status" value="2"/>
</dbReference>
<dbReference type="InterPro" id="IPR017900">
    <property type="entry name" value="4Fe4S_Fe_S_CS"/>
</dbReference>
<evidence type="ECO:0000256" key="3">
    <source>
        <dbReference type="ARBA" id="ARBA00023014"/>
    </source>
</evidence>
<keyword evidence="1" id="KW-0479">Metal-binding</keyword>
<dbReference type="STRING" id="1797197.A2Y75_02865"/>
<evidence type="ECO:0000259" key="4">
    <source>
        <dbReference type="PROSITE" id="PS51379"/>
    </source>
</evidence>
<evidence type="ECO:0000256" key="2">
    <source>
        <dbReference type="ARBA" id="ARBA00023004"/>
    </source>
</evidence>
<feature type="domain" description="4Fe-4S ferredoxin-type" evidence="4">
    <location>
        <begin position="271"/>
        <end position="300"/>
    </location>
</feature>
<dbReference type="GO" id="GO:0051536">
    <property type="term" value="F:iron-sulfur cluster binding"/>
    <property type="evidence" value="ECO:0007669"/>
    <property type="project" value="UniProtKB-KW"/>
</dbReference>